<protein>
    <submittedName>
        <fullName evidence="1">Uncharacterized protein</fullName>
    </submittedName>
</protein>
<evidence type="ECO:0000313" key="1">
    <source>
        <dbReference type="EMBL" id="TKC09202.1"/>
    </source>
</evidence>
<evidence type="ECO:0000313" key="2">
    <source>
        <dbReference type="Proteomes" id="UP000307244"/>
    </source>
</evidence>
<reference evidence="1 2" key="1">
    <citation type="submission" date="2019-04" db="EMBL/GenBank/DDBJ databases">
        <title>Pedobacter sp. RP-3-15 sp. nov., isolated from Arctic soil.</title>
        <authorList>
            <person name="Dahal R.H."/>
            <person name="Kim D.-U."/>
        </authorList>
    </citation>
    <scope>NUCLEOTIDE SEQUENCE [LARGE SCALE GENOMIC DNA]</scope>
    <source>
        <strain evidence="1 2">RP-3-15</strain>
    </source>
</reference>
<name>A0A4V5NZM2_9SPHI</name>
<gene>
    <name evidence="1" type="ORF">FA047_03675</name>
</gene>
<comment type="caution">
    <text evidence="1">The sequence shown here is derived from an EMBL/GenBank/DDBJ whole genome shotgun (WGS) entry which is preliminary data.</text>
</comment>
<dbReference type="OrthoDB" id="9802752at2"/>
<sequence>MDDTVLNLFTKRAKGVPLTIYTKDISKQLLLDKKKHDQQYDPVTIKQFKNAHDRFLIIDGTEVYHIGASLKDLGNKWFAFSKMEMSASEILKRLV</sequence>
<dbReference type="AlphaFoldDB" id="A0A4V5NZM2"/>
<keyword evidence="2" id="KW-1185">Reference proteome</keyword>
<dbReference type="RefSeq" id="WP_136834615.1">
    <property type="nucleotide sequence ID" value="NZ_SWBQ01000001.1"/>
</dbReference>
<accession>A0A4V5NZM2</accession>
<dbReference type="Proteomes" id="UP000307244">
    <property type="component" value="Unassembled WGS sequence"/>
</dbReference>
<dbReference type="EMBL" id="SWBQ01000001">
    <property type="protein sequence ID" value="TKC09202.1"/>
    <property type="molecule type" value="Genomic_DNA"/>
</dbReference>
<proteinExistence type="predicted"/>
<organism evidence="1 2">
    <name type="scientific">Pedobacter frigoris</name>
    <dbReference type="NCBI Taxonomy" id="2571272"/>
    <lineage>
        <taxon>Bacteria</taxon>
        <taxon>Pseudomonadati</taxon>
        <taxon>Bacteroidota</taxon>
        <taxon>Sphingobacteriia</taxon>
        <taxon>Sphingobacteriales</taxon>
        <taxon>Sphingobacteriaceae</taxon>
        <taxon>Pedobacter</taxon>
    </lineage>
</organism>